<organism evidence="2 3">
    <name type="scientific">Senna tora</name>
    <dbReference type="NCBI Taxonomy" id="362788"/>
    <lineage>
        <taxon>Eukaryota</taxon>
        <taxon>Viridiplantae</taxon>
        <taxon>Streptophyta</taxon>
        <taxon>Embryophyta</taxon>
        <taxon>Tracheophyta</taxon>
        <taxon>Spermatophyta</taxon>
        <taxon>Magnoliopsida</taxon>
        <taxon>eudicotyledons</taxon>
        <taxon>Gunneridae</taxon>
        <taxon>Pentapetalae</taxon>
        <taxon>rosids</taxon>
        <taxon>fabids</taxon>
        <taxon>Fabales</taxon>
        <taxon>Fabaceae</taxon>
        <taxon>Caesalpinioideae</taxon>
        <taxon>Cassia clade</taxon>
        <taxon>Senna</taxon>
    </lineage>
</organism>
<accession>A0A834T6B8</accession>
<gene>
    <name evidence="2" type="ORF">G2W53_028965</name>
</gene>
<protein>
    <submittedName>
        <fullName evidence="2">Uncharacterized protein</fullName>
    </submittedName>
</protein>
<sequence>MFVGYGWSTFILVVIHSHGTASLHNAACIMPYLRGMKESIDKGWDNEMVPMCRVVGVDYMLAPGDRAVRHSSAYMALLLCVLVAPSHTGADSDSDCRTRVW</sequence>
<evidence type="ECO:0000256" key="1">
    <source>
        <dbReference type="SAM" id="SignalP"/>
    </source>
</evidence>
<evidence type="ECO:0000313" key="2">
    <source>
        <dbReference type="EMBL" id="KAF7814996.1"/>
    </source>
</evidence>
<name>A0A834T6B8_9FABA</name>
<dbReference type="AlphaFoldDB" id="A0A834T6B8"/>
<keyword evidence="3" id="KW-1185">Reference proteome</keyword>
<evidence type="ECO:0000313" key="3">
    <source>
        <dbReference type="Proteomes" id="UP000634136"/>
    </source>
</evidence>
<dbReference type="EMBL" id="JAAIUW010000009">
    <property type="protein sequence ID" value="KAF7814996.1"/>
    <property type="molecule type" value="Genomic_DNA"/>
</dbReference>
<feature type="chain" id="PRO_5032769480" evidence="1">
    <location>
        <begin position="23"/>
        <end position="101"/>
    </location>
</feature>
<proteinExistence type="predicted"/>
<dbReference type="Proteomes" id="UP000634136">
    <property type="component" value="Unassembled WGS sequence"/>
</dbReference>
<comment type="caution">
    <text evidence="2">The sequence shown here is derived from an EMBL/GenBank/DDBJ whole genome shotgun (WGS) entry which is preliminary data.</text>
</comment>
<feature type="signal peptide" evidence="1">
    <location>
        <begin position="1"/>
        <end position="22"/>
    </location>
</feature>
<keyword evidence="1" id="KW-0732">Signal</keyword>
<reference evidence="2" key="1">
    <citation type="submission" date="2020-09" db="EMBL/GenBank/DDBJ databases">
        <title>Genome-Enabled Discovery of Anthraquinone Biosynthesis in Senna tora.</title>
        <authorList>
            <person name="Kang S.-H."/>
            <person name="Pandey R.P."/>
            <person name="Lee C.-M."/>
            <person name="Sim J.-S."/>
            <person name="Jeong J.-T."/>
            <person name="Choi B.-S."/>
            <person name="Jung M."/>
            <person name="Ginzburg D."/>
            <person name="Zhao K."/>
            <person name="Won S.Y."/>
            <person name="Oh T.-J."/>
            <person name="Yu Y."/>
            <person name="Kim N.-H."/>
            <person name="Lee O.R."/>
            <person name="Lee T.-H."/>
            <person name="Bashyal P."/>
            <person name="Kim T.-S."/>
            <person name="Lee W.-H."/>
            <person name="Kawkins C."/>
            <person name="Kim C.-K."/>
            <person name="Kim J.S."/>
            <person name="Ahn B.O."/>
            <person name="Rhee S.Y."/>
            <person name="Sohng J.K."/>
        </authorList>
    </citation>
    <scope>NUCLEOTIDE SEQUENCE</scope>
    <source>
        <tissue evidence="2">Leaf</tissue>
    </source>
</reference>